<protein>
    <recommendedName>
        <fullName evidence="3">UDP-4-amino-4, 6-dideoxy-N-acetyl-beta-L-altrosamine N-acetyltransferase</fullName>
    </recommendedName>
</protein>
<organism evidence="1 2">
    <name type="scientific">Paraglaciecola mesophila</name>
    <dbReference type="NCBI Taxonomy" id="197222"/>
    <lineage>
        <taxon>Bacteria</taxon>
        <taxon>Pseudomonadati</taxon>
        <taxon>Pseudomonadota</taxon>
        <taxon>Gammaproteobacteria</taxon>
        <taxon>Alteromonadales</taxon>
        <taxon>Alteromonadaceae</taxon>
        <taxon>Paraglaciecola</taxon>
    </lineage>
</organism>
<dbReference type="EMBL" id="CP047656">
    <property type="protein sequence ID" value="QHJ13573.1"/>
    <property type="molecule type" value="Genomic_DNA"/>
</dbReference>
<dbReference type="SUPFAM" id="SSF55729">
    <property type="entry name" value="Acyl-CoA N-acyltransferases (Nat)"/>
    <property type="match status" value="1"/>
</dbReference>
<dbReference type="NCBIfam" id="TIGR03585">
    <property type="entry name" value="PseH"/>
    <property type="match status" value="1"/>
</dbReference>
<dbReference type="RefSeq" id="WP_160181673.1">
    <property type="nucleotide sequence ID" value="NZ_CP047656.1"/>
</dbReference>
<dbReference type="OrthoDB" id="5358891at2"/>
<proteinExistence type="predicted"/>
<evidence type="ECO:0008006" key="3">
    <source>
        <dbReference type="Google" id="ProtNLM"/>
    </source>
</evidence>
<gene>
    <name evidence="1" type="ORF">FX988_03839</name>
</gene>
<name>A0A857JNZ3_9ALTE</name>
<dbReference type="AlphaFoldDB" id="A0A857JNZ3"/>
<dbReference type="Proteomes" id="UP000464524">
    <property type="component" value="Chromosome"/>
</dbReference>
<evidence type="ECO:0000313" key="2">
    <source>
        <dbReference type="Proteomes" id="UP000464524"/>
    </source>
</evidence>
<reference evidence="1 2" key="1">
    <citation type="submission" date="2019-12" db="EMBL/GenBank/DDBJ databases">
        <title>Genome sequencing and assembly of endphytes of Porphyra tenera.</title>
        <authorList>
            <person name="Park J.M."/>
            <person name="Shin R."/>
            <person name="Jo S.H."/>
        </authorList>
    </citation>
    <scope>NUCLEOTIDE SEQUENCE [LARGE SCALE GENOMIC DNA]</scope>
    <source>
        <strain evidence="1 2">GPM4</strain>
    </source>
</reference>
<accession>A0A857JNZ3</accession>
<dbReference type="Gene3D" id="3.40.630.30">
    <property type="match status" value="1"/>
</dbReference>
<sequence>MNSSAAEHDFIPIDASHLLTVWQWRNSDRVRENMHYDKLITWDEHTHWFEALLQDANRECWIYRQHSRPVGVLNFSDTKQTIMQWGCYLGEVNCAPGSGLILEWAALEYALKKVGCEALAAQVLSFNTSALKLHKLFDYERVKIEAGGTRQRPEQSGALEYEIHFFYYAMQQWQVHRERVLAKLPKPIQRGCQQVTFLSKETV</sequence>
<evidence type="ECO:0000313" key="1">
    <source>
        <dbReference type="EMBL" id="QHJ13573.1"/>
    </source>
</evidence>
<keyword evidence="2" id="KW-1185">Reference proteome</keyword>
<dbReference type="KEGG" id="pmes:FX988_03839"/>
<dbReference type="InterPro" id="IPR020036">
    <property type="entry name" value="PseH"/>
</dbReference>
<dbReference type="InterPro" id="IPR016181">
    <property type="entry name" value="Acyl_CoA_acyltransferase"/>
</dbReference>